<gene>
    <name evidence="1" type="ORF">NCTC11179_00431</name>
</gene>
<evidence type="ECO:0000313" key="1">
    <source>
        <dbReference type="EMBL" id="STZ26904.1"/>
    </source>
</evidence>
<dbReference type="Proteomes" id="UP000255024">
    <property type="component" value="Unassembled WGS sequence"/>
</dbReference>
<name>A0A378RIV4_MYROD</name>
<dbReference type="RefSeq" id="WP_115089946.1">
    <property type="nucleotide sequence ID" value="NZ_CP068107.1"/>
</dbReference>
<evidence type="ECO:0000313" key="2">
    <source>
        <dbReference type="Proteomes" id="UP000255024"/>
    </source>
</evidence>
<protein>
    <submittedName>
        <fullName evidence="1">Uncharacterized protein</fullName>
    </submittedName>
</protein>
<accession>A0A378RIV4</accession>
<dbReference type="EMBL" id="UGQL01000001">
    <property type="protein sequence ID" value="STZ26904.1"/>
    <property type="molecule type" value="Genomic_DNA"/>
</dbReference>
<organism evidence="1 2">
    <name type="scientific">Myroides odoratus</name>
    <name type="common">Flavobacterium odoratum</name>
    <dbReference type="NCBI Taxonomy" id="256"/>
    <lineage>
        <taxon>Bacteria</taxon>
        <taxon>Pseudomonadati</taxon>
        <taxon>Bacteroidota</taxon>
        <taxon>Flavobacteriia</taxon>
        <taxon>Flavobacteriales</taxon>
        <taxon>Flavobacteriaceae</taxon>
        <taxon>Myroides</taxon>
    </lineage>
</organism>
<proteinExistence type="predicted"/>
<dbReference type="AlphaFoldDB" id="A0A378RIV4"/>
<reference evidence="1 2" key="1">
    <citation type="submission" date="2018-06" db="EMBL/GenBank/DDBJ databases">
        <authorList>
            <consortium name="Pathogen Informatics"/>
            <person name="Doyle S."/>
        </authorList>
    </citation>
    <scope>NUCLEOTIDE SEQUENCE [LARGE SCALE GENOMIC DNA]</scope>
    <source>
        <strain evidence="1 2">NCTC11179</strain>
    </source>
</reference>
<keyword evidence="2" id="KW-1185">Reference proteome</keyword>
<sequence>MIYKVIWLDDEHETLDSLKDAALLKDVELKGFRNAAEGIQELVEKFDLYDAIIVDGIFYKDKEELDPSSQAFGEVAKAIIELKAKGKIIPSFIFSGQPSFVKDNHSFVDLFKENFSLNGQVFNKTSDDDFDRLLKEIKTAAKDNPNTKIRLDHVEVFNAIRDIKHLEQHQNSLINILKNIDSSQDYNQIRKIVESIFAALAQIHIIPEGFIKTKGWINGTSRLLANKHNDYELSDLTFIHPTINEILFHLLKICQDGSHNEGSLSLRVDEYSKENISGYLYKSTVYHLLEVLCYFAKLINQNPDKDINRTRWAKRDPKQPVHKGYISEINKLNVATILYETVPQLTVPANLVKRYKLSINQKIQFNTTPKTHVIDIKVLKN</sequence>